<evidence type="ECO:0000313" key="2">
    <source>
        <dbReference type="EMBL" id="PVG84300.1"/>
    </source>
</evidence>
<gene>
    <name evidence="2" type="ORF">DDE18_01320</name>
</gene>
<comment type="caution">
    <text evidence="2">The sequence shown here is derived from an EMBL/GenBank/DDBJ whole genome shotgun (WGS) entry which is preliminary data.</text>
</comment>
<keyword evidence="1" id="KW-1133">Transmembrane helix</keyword>
<protein>
    <submittedName>
        <fullName evidence="2">Uncharacterized protein</fullName>
    </submittedName>
</protein>
<organism evidence="2 3">
    <name type="scientific">Nocardioides gansuensis</name>
    <dbReference type="NCBI Taxonomy" id="2138300"/>
    <lineage>
        <taxon>Bacteria</taxon>
        <taxon>Bacillati</taxon>
        <taxon>Actinomycetota</taxon>
        <taxon>Actinomycetes</taxon>
        <taxon>Propionibacteriales</taxon>
        <taxon>Nocardioidaceae</taxon>
        <taxon>Nocardioides</taxon>
    </lineage>
</organism>
<proteinExistence type="predicted"/>
<feature type="transmembrane region" description="Helical" evidence="1">
    <location>
        <begin position="163"/>
        <end position="184"/>
    </location>
</feature>
<keyword evidence="1" id="KW-0812">Transmembrane</keyword>
<keyword evidence="1" id="KW-0472">Membrane</keyword>
<sequence>MIAVLTQAVRPTARTIAWRPVAGVAAGLVLLSVLLVEEDRAQMVMAWLGAAVTASLLVAAIRDRASRLLAAVPTPLSARRLLRLAIVAPVPVAVLVLVVGLRQPDGPLPLLGDVTALTLAGLGVASWMADERGVAWGAGLPLAWVAGAQFGNSSAGAVGDALLWWHTDSLVVGAIAAGCVLLGARR</sequence>
<reference evidence="2 3" key="1">
    <citation type="submission" date="2018-04" db="EMBL/GenBank/DDBJ databases">
        <title>Genome of Nocardioides gansuensis WSJ-1.</title>
        <authorList>
            <person name="Wu S."/>
            <person name="Wang G."/>
        </authorList>
    </citation>
    <scope>NUCLEOTIDE SEQUENCE [LARGE SCALE GENOMIC DNA]</scope>
    <source>
        <strain evidence="2 3">WSJ-1</strain>
    </source>
</reference>
<accession>A0A2T8FF34</accession>
<feature type="transmembrane region" description="Helical" evidence="1">
    <location>
        <begin position="42"/>
        <end position="61"/>
    </location>
</feature>
<dbReference type="Proteomes" id="UP000246018">
    <property type="component" value="Unassembled WGS sequence"/>
</dbReference>
<dbReference type="AlphaFoldDB" id="A0A2T8FF34"/>
<keyword evidence="3" id="KW-1185">Reference proteome</keyword>
<name>A0A2T8FF34_9ACTN</name>
<dbReference type="RefSeq" id="WP_116570431.1">
    <property type="nucleotide sequence ID" value="NZ_QDGZ01000001.1"/>
</dbReference>
<feature type="transmembrane region" description="Helical" evidence="1">
    <location>
        <begin position="107"/>
        <end position="127"/>
    </location>
</feature>
<evidence type="ECO:0000313" key="3">
    <source>
        <dbReference type="Proteomes" id="UP000246018"/>
    </source>
</evidence>
<feature type="transmembrane region" description="Helical" evidence="1">
    <location>
        <begin position="81"/>
        <end position="101"/>
    </location>
</feature>
<dbReference type="EMBL" id="QDGZ01000001">
    <property type="protein sequence ID" value="PVG84300.1"/>
    <property type="molecule type" value="Genomic_DNA"/>
</dbReference>
<feature type="transmembrane region" description="Helical" evidence="1">
    <location>
        <begin position="16"/>
        <end position="36"/>
    </location>
</feature>
<evidence type="ECO:0000256" key="1">
    <source>
        <dbReference type="SAM" id="Phobius"/>
    </source>
</evidence>